<dbReference type="Gene3D" id="1.10.760.10">
    <property type="entry name" value="Cytochrome c-like domain"/>
    <property type="match status" value="1"/>
</dbReference>
<dbReference type="Proteomes" id="UP000653565">
    <property type="component" value="Unassembled WGS sequence"/>
</dbReference>
<reference evidence="13" key="2">
    <citation type="submission" date="2020-04" db="EMBL/GenBank/DDBJ databases">
        <authorList>
            <person name="Santos R.A.C."/>
            <person name="Steenwyk J.L."/>
            <person name="Rivero-Menendez O."/>
            <person name="Mead M.E."/>
            <person name="Silva L.P."/>
            <person name="Bastos R.W."/>
            <person name="Alastruey-Izquierdo A."/>
            <person name="Goldman G.H."/>
            <person name="Rokas A."/>
        </authorList>
    </citation>
    <scope>NUCLEOTIDE SEQUENCE</scope>
    <source>
        <strain evidence="13">CNM-CM6805</strain>
    </source>
</reference>
<keyword evidence="9 10" id="KW-0408">Iron</keyword>
<feature type="domain" description="Cytochrome c" evidence="12">
    <location>
        <begin position="37"/>
        <end position="138"/>
    </location>
</feature>
<evidence type="ECO:0000256" key="5">
    <source>
        <dbReference type="ARBA" id="ARBA00022617"/>
    </source>
</evidence>
<name>A0A8H4H3N3_9EURO</name>
<dbReference type="InterPro" id="IPR036909">
    <property type="entry name" value="Cyt_c-like_dom_sf"/>
</dbReference>
<evidence type="ECO:0000256" key="11">
    <source>
        <dbReference type="SAM" id="MobiDB-lite"/>
    </source>
</evidence>
<protein>
    <recommendedName>
        <fullName evidence="3">Cytochrome c</fullName>
    </recommendedName>
</protein>
<evidence type="ECO:0000256" key="4">
    <source>
        <dbReference type="ARBA" id="ARBA00022448"/>
    </source>
</evidence>
<evidence type="ECO:0000313" key="13">
    <source>
        <dbReference type="EMBL" id="KAF4234387.1"/>
    </source>
</evidence>
<keyword evidence="14" id="KW-1185">Reference proteome</keyword>
<feature type="region of interest" description="Disordered" evidence="11">
    <location>
        <begin position="336"/>
        <end position="377"/>
    </location>
</feature>
<feature type="region of interest" description="Disordered" evidence="11">
    <location>
        <begin position="412"/>
        <end position="477"/>
    </location>
</feature>
<keyword evidence="8" id="KW-0249">Electron transport</keyword>
<dbReference type="GO" id="GO:0046872">
    <property type="term" value="F:metal ion binding"/>
    <property type="evidence" value="ECO:0007669"/>
    <property type="project" value="UniProtKB-KW"/>
</dbReference>
<keyword evidence="4" id="KW-0813">Transport</keyword>
<evidence type="ECO:0000313" key="14">
    <source>
        <dbReference type="Proteomes" id="UP000653565"/>
    </source>
</evidence>
<comment type="subcellular location">
    <subcellularLocation>
        <location evidence="1">Mitochondrion intermembrane space</location>
    </subcellularLocation>
</comment>
<evidence type="ECO:0000256" key="6">
    <source>
        <dbReference type="ARBA" id="ARBA00022660"/>
    </source>
</evidence>
<feature type="region of interest" description="Disordered" evidence="11">
    <location>
        <begin position="910"/>
        <end position="931"/>
    </location>
</feature>
<accession>A0A8H4H3N3</accession>
<dbReference type="EMBL" id="JAAAPX010000069">
    <property type="protein sequence ID" value="KAF4234387.1"/>
    <property type="molecule type" value="Genomic_DNA"/>
</dbReference>
<evidence type="ECO:0000256" key="1">
    <source>
        <dbReference type="ARBA" id="ARBA00004569"/>
    </source>
</evidence>
<dbReference type="Pfam" id="PF00034">
    <property type="entry name" value="Cytochrom_C"/>
    <property type="match status" value="1"/>
</dbReference>
<dbReference type="FunFam" id="1.10.760.10:FF:000001">
    <property type="entry name" value="Cytochrome c iso-1"/>
    <property type="match status" value="1"/>
</dbReference>
<dbReference type="AlphaFoldDB" id="A0A8H4H3N3"/>
<reference evidence="13" key="1">
    <citation type="journal article" date="2020" name="bioRxiv">
        <title>Genomic and phenotypic heterogeneity of clinical isolates of the human pathogens Aspergillus fumigatus, Aspergillus lentulus and Aspergillus fumigatiaffinis.</title>
        <authorList>
            <person name="dos Santos R.A.C."/>
            <person name="Steenwyk J.L."/>
            <person name="Rivero-Menendez O."/>
            <person name="Mead M.E."/>
            <person name="Silva L.P."/>
            <person name="Bastos R.W."/>
            <person name="Alastruey-Izquierdo A."/>
            <person name="Goldman G.H."/>
            <person name="Rokas A."/>
        </authorList>
    </citation>
    <scope>NUCLEOTIDE SEQUENCE</scope>
    <source>
        <strain evidence="13">CNM-CM6805</strain>
    </source>
</reference>
<evidence type="ECO:0000256" key="9">
    <source>
        <dbReference type="ARBA" id="ARBA00023004"/>
    </source>
</evidence>
<keyword evidence="5 10" id="KW-0349">Heme</keyword>
<gene>
    <name evidence="13" type="ORF">CNMCM6805_008619</name>
</gene>
<evidence type="ECO:0000259" key="12">
    <source>
        <dbReference type="PROSITE" id="PS51007"/>
    </source>
</evidence>
<evidence type="ECO:0000256" key="10">
    <source>
        <dbReference type="PROSITE-ProRule" id="PRU00433"/>
    </source>
</evidence>
<dbReference type="PRINTS" id="PR00604">
    <property type="entry name" value="CYTCHRMECIAB"/>
</dbReference>
<dbReference type="GO" id="GO:0005758">
    <property type="term" value="C:mitochondrial intermembrane space"/>
    <property type="evidence" value="ECO:0007669"/>
    <property type="project" value="UniProtKB-SubCell"/>
</dbReference>
<dbReference type="InterPro" id="IPR002327">
    <property type="entry name" value="Cyt_c_1A/1B"/>
</dbReference>
<evidence type="ECO:0000256" key="2">
    <source>
        <dbReference type="ARBA" id="ARBA00006488"/>
    </source>
</evidence>
<proteinExistence type="inferred from homology"/>
<keyword evidence="6" id="KW-0679">Respiratory chain</keyword>
<dbReference type="GO" id="GO:0009055">
    <property type="term" value="F:electron transfer activity"/>
    <property type="evidence" value="ECO:0007669"/>
    <property type="project" value="InterPro"/>
</dbReference>
<organism evidence="13 14">
    <name type="scientific">Aspergillus fumigatiaffinis</name>
    <dbReference type="NCBI Taxonomy" id="340414"/>
    <lineage>
        <taxon>Eukaryota</taxon>
        <taxon>Fungi</taxon>
        <taxon>Dikarya</taxon>
        <taxon>Ascomycota</taxon>
        <taxon>Pezizomycotina</taxon>
        <taxon>Eurotiomycetes</taxon>
        <taxon>Eurotiomycetidae</taxon>
        <taxon>Eurotiales</taxon>
        <taxon>Aspergillaceae</taxon>
        <taxon>Aspergillus</taxon>
        <taxon>Aspergillus subgen. Fumigati</taxon>
    </lineage>
</organism>
<keyword evidence="7 10" id="KW-0479">Metal-binding</keyword>
<comment type="caution">
    <text evidence="13">The sequence shown here is derived from an EMBL/GenBank/DDBJ whole genome shotgun (WGS) entry which is preliminary data.</text>
</comment>
<evidence type="ECO:0000256" key="8">
    <source>
        <dbReference type="ARBA" id="ARBA00022982"/>
    </source>
</evidence>
<comment type="similarity">
    <text evidence="2">Belongs to the cytochrome c family.</text>
</comment>
<dbReference type="GO" id="GO:0020037">
    <property type="term" value="F:heme binding"/>
    <property type="evidence" value="ECO:0007669"/>
    <property type="project" value="InterPro"/>
</dbReference>
<evidence type="ECO:0000256" key="3">
    <source>
        <dbReference type="ARBA" id="ARBA00013530"/>
    </source>
</evidence>
<dbReference type="PANTHER" id="PTHR11961">
    <property type="entry name" value="CYTOCHROME C"/>
    <property type="match status" value="1"/>
</dbReference>
<dbReference type="InterPro" id="IPR009056">
    <property type="entry name" value="Cyt_c-like_dom"/>
</dbReference>
<evidence type="ECO:0000256" key="7">
    <source>
        <dbReference type="ARBA" id="ARBA00022723"/>
    </source>
</evidence>
<dbReference type="PROSITE" id="PS51007">
    <property type="entry name" value="CYTC"/>
    <property type="match status" value="1"/>
</dbReference>
<sequence>MTSFDTFCLLTTIDMREAELEAAEKAKQMANIIATPGDAKKGAKLFQTRCAQCHTVESGGPHKVGPNLHGLFGRKTGSAEGYAYTDANKQAGVTWDENTLFSYLENPKKFIPGTKMAFGGLKKGKERNDLITYVLLPKTHSAMVGIAGANCFSPTATSRRTARHVRPEKSLVSSTLSGKRCRADPPVLQRHRVESSPSSSKLVLLFARLRFATLLANTTAIWWTIPAAIIQSLFPDWSGTQATLFVWSSSEDVLLDQTSPDLSALATNPSLKLSTNPSLSQSCTSSGRFDSALTEVALQLRFRLCATPSIMLDELDNVFDDHPSLDASLEDFENNSNAHRSPVFGLPSQHSGFRSEESEGEEEDTTPNGERWSPPGFRRYDYVQGSGWYRHQPYLRKGENDRLVLKPTVGVSPSLSREASPQYEDAIETPSVKKRSESADTGDATIAANVPLPSDTPLKGRSPSPAPALKASPADEGLDFGPENNLSNYIRFAVRAEVQHREPFVAFFSYLRSKFDRITSSKSNTTLSILIALLSIAFMRALFLPSLPQSIPDLVKLSSFARSFEPLIYYSENGVQQIGTLQETGVAVWDLSESVRGTNMTSAPIIVRQLDELSESLKTLSLELTRFFANVDSDVDSILIVMDWAKRELETLSSQPPSSLPSIVLDNVHDLLSRLGTLERTDAPNGEASSSQLTTTPTTFGLVVTAVLGQTSAQRTRATLTRTFTEFLSVLEESINSELTHSTALFALFESIDRQFLNLQRTVVRESDAQERAEGEMLSSLWTRVLGPDAAMVRKYEKNKRLLANVRSRTVANKHLLMDHRGRLLTLKVNLETLRRKLVSPLVRRNDSVSFVGAVEGGSGRSHGRMLGPVEAVIEGQIRGLEGTYEYLRSVREKQKAKLMEMVYGAGRKIPSPSMLPDGSDDLGSDTIEGV</sequence>
<dbReference type="SUPFAM" id="SSF46626">
    <property type="entry name" value="Cytochrome c"/>
    <property type="match status" value="1"/>
</dbReference>